<evidence type="ECO:0000256" key="4">
    <source>
        <dbReference type="ARBA" id="ARBA00023239"/>
    </source>
</evidence>
<dbReference type="Pfam" id="PF03561">
    <property type="entry name" value="Allantoicase"/>
    <property type="match status" value="2"/>
</dbReference>
<sequence>MSYTPKQIPLEEFDSTVRSNYVEVSSAALGGEVIACSDDFFAAKENLIKPGPSISLKGQFGPNGALYDGWESRRHNPEFDWVIIRLATPSSSISYVDIDTSHFSGNEAPQSQIFALSSSTISSLKSKNKPGKITPFTEGWEEILPVVDLGPNSRHIFELDQEGKKGQWSVLMVRMMPDGGMARFRAFGIPTSLEIPTTLPENYKSTEAIDLLSPLIGGRIISCSDANFSPPQNLLLPGRGIDMSDGWETRRSQHQRGKYSSSGPLANQERKEWVIAKLGVEGLISYVEVDTAFHPGNYPVACAIEATYITNDTDILNAEWTTIVEKKPLGPHRQHYFDIERSVKEGSVWSHIRYTIYPDGGSKRVRIFGYPLSPSATITPKDELALPVLPLTVEAFKSFGQVIQGFSLPTSAPKGIPVTMANQGTAFKFHRMGKINESYPDGVGKPGGVFVGSVKTANRLDISEGVKFKIDLLERHPYTTQAFIPLGRSANSPPPGSYIVVVALNGTDDKPDLKTVRAFLATAAQGVSFDAGTWHHSLFTVGGDLEYAIVERGTPDPSSLAYVEKVAPSISTYIQIPPFPPKTVPSQTTLTALVPHPATAHLNATLVSPEVIIQANGVLSSKPPQSQRSLTNGSISVSEPVLITPENFSTFGHIITTSPSSTHKDSESSPDGKTTKNNCLAPVISTYPEETGAITGISVFRATKKVGLERGKVFDIRYLERHPFTSQTFLPMGKAEWAGKSEETLETGGEFLVIVAEDAPDGKPDPETVKSFILPPNMGLCYAPGIWHHPVLILDSTIDLACIETQIATGLHDSDERDCELLSWEGTEIFGQVSVPL</sequence>
<evidence type="ECO:0000313" key="8">
    <source>
        <dbReference type="EMBL" id="WRT67625.1"/>
    </source>
</evidence>
<dbReference type="Gene3D" id="2.60.120.480">
    <property type="entry name" value="Ureidoglycolate hydrolase"/>
    <property type="match status" value="2"/>
</dbReference>
<proteinExistence type="inferred from homology"/>
<evidence type="ECO:0000256" key="5">
    <source>
        <dbReference type="ARBA" id="ARBA00047684"/>
    </source>
</evidence>
<dbReference type="Gene3D" id="2.60.120.260">
    <property type="entry name" value="Galactose-binding domain-like"/>
    <property type="match status" value="2"/>
</dbReference>
<dbReference type="RefSeq" id="XP_062792365.1">
    <property type="nucleotide sequence ID" value="XM_062936314.1"/>
</dbReference>
<reference evidence="8 9" key="1">
    <citation type="submission" date="2024-01" db="EMBL/GenBank/DDBJ databases">
        <title>Comparative genomics of Cryptococcus and Kwoniella reveals pathogenesis evolution and contrasting modes of karyotype evolution via chromosome fusion or intercentromeric recombination.</title>
        <authorList>
            <person name="Coelho M.A."/>
            <person name="David-Palma M."/>
            <person name="Shea T."/>
            <person name="Bowers K."/>
            <person name="McGinley-Smith S."/>
            <person name="Mohammad A.W."/>
            <person name="Gnirke A."/>
            <person name="Yurkov A.M."/>
            <person name="Nowrousian M."/>
            <person name="Sun S."/>
            <person name="Cuomo C.A."/>
            <person name="Heitman J."/>
        </authorList>
    </citation>
    <scope>NUCLEOTIDE SEQUENCE [LARGE SCALE GENOMIC DNA]</scope>
    <source>
        <strain evidence="8">CBS 11374</strain>
    </source>
</reference>
<dbReference type="Pfam" id="PF04115">
    <property type="entry name" value="Ureidogly_lyase"/>
    <property type="match status" value="2"/>
</dbReference>
<evidence type="ECO:0000256" key="3">
    <source>
        <dbReference type="ARBA" id="ARBA00022631"/>
    </source>
</evidence>
<keyword evidence="4" id="KW-0456">Lyase</keyword>
<dbReference type="InterPro" id="IPR047233">
    <property type="entry name" value="UAH_cupin"/>
</dbReference>
<dbReference type="PANTHER" id="PTHR12045">
    <property type="entry name" value="ALLANTOICASE"/>
    <property type="match status" value="1"/>
</dbReference>
<dbReference type="PANTHER" id="PTHR12045:SF3">
    <property type="entry name" value="INACTIVE ALLANTOICASE-RELATED"/>
    <property type="match status" value="1"/>
</dbReference>
<protein>
    <submittedName>
        <fullName evidence="8">Allantoicase</fullName>
    </submittedName>
</protein>
<dbReference type="InterPro" id="IPR015908">
    <property type="entry name" value="Allantoicase_dom"/>
</dbReference>
<dbReference type="CDD" id="cd20298">
    <property type="entry name" value="cupin_UAH"/>
    <property type="match status" value="2"/>
</dbReference>
<dbReference type="SUPFAM" id="SSF51182">
    <property type="entry name" value="RmlC-like cupins"/>
    <property type="match status" value="2"/>
</dbReference>
<gene>
    <name evidence="8" type="ORF">IL334_004597</name>
</gene>
<dbReference type="SUPFAM" id="SSF49785">
    <property type="entry name" value="Galactose-binding domain-like"/>
    <property type="match status" value="2"/>
</dbReference>
<evidence type="ECO:0000256" key="1">
    <source>
        <dbReference type="ARBA" id="ARBA00009242"/>
    </source>
</evidence>
<evidence type="ECO:0000256" key="2">
    <source>
        <dbReference type="ARBA" id="ARBA00011738"/>
    </source>
</evidence>
<dbReference type="InterPro" id="IPR008979">
    <property type="entry name" value="Galactose-bd-like_sf"/>
</dbReference>
<dbReference type="InterPro" id="IPR024060">
    <property type="entry name" value="Ureidoglycolate_lyase_dom_sf"/>
</dbReference>
<dbReference type="InterPro" id="IPR011051">
    <property type="entry name" value="RmlC_Cupin_sf"/>
</dbReference>
<dbReference type="NCBIfam" id="TIGR02961">
    <property type="entry name" value="allantoicase"/>
    <property type="match status" value="1"/>
</dbReference>
<name>A0ABZ1D2I9_9TREE</name>
<dbReference type="InterPro" id="IPR005164">
    <property type="entry name" value="Allantoicase"/>
</dbReference>
<feature type="domain" description="Allantoicase" evidence="7">
    <location>
        <begin position="30"/>
        <end position="189"/>
    </location>
</feature>
<dbReference type="GeneID" id="87956728"/>
<comment type="similarity">
    <text evidence="1">Belongs to the allantoicase family.</text>
</comment>
<dbReference type="InterPro" id="IPR007247">
    <property type="entry name" value="Ureidogly_lyase"/>
</dbReference>
<dbReference type="Proteomes" id="UP001329825">
    <property type="component" value="Chromosome 6"/>
</dbReference>
<evidence type="ECO:0000313" key="9">
    <source>
        <dbReference type="Proteomes" id="UP001329825"/>
    </source>
</evidence>
<evidence type="ECO:0000259" key="7">
    <source>
        <dbReference type="Pfam" id="PF03561"/>
    </source>
</evidence>
<comment type="subunit">
    <text evidence="2">Homodimer.</text>
</comment>
<evidence type="ECO:0000256" key="6">
    <source>
        <dbReference type="SAM" id="MobiDB-lite"/>
    </source>
</evidence>
<accession>A0ABZ1D2I9</accession>
<comment type="catalytic activity">
    <reaction evidence="5">
        <text>(S)-ureidoglycolate = urea + glyoxylate</text>
        <dbReference type="Rhea" id="RHEA:11304"/>
        <dbReference type="ChEBI" id="CHEBI:16199"/>
        <dbReference type="ChEBI" id="CHEBI:36655"/>
        <dbReference type="ChEBI" id="CHEBI:57296"/>
        <dbReference type="EC" id="4.3.2.3"/>
    </reaction>
</comment>
<dbReference type="EMBL" id="CP141886">
    <property type="protein sequence ID" value="WRT67625.1"/>
    <property type="molecule type" value="Genomic_DNA"/>
</dbReference>
<keyword evidence="9" id="KW-1185">Reference proteome</keyword>
<feature type="domain" description="Allantoicase" evidence="7">
    <location>
        <begin position="217"/>
        <end position="370"/>
    </location>
</feature>
<keyword evidence="3" id="KW-0659">Purine metabolism</keyword>
<feature type="region of interest" description="Disordered" evidence="6">
    <location>
        <begin position="654"/>
        <end position="677"/>
    </location>
</feature>
<organism evidence="8 9">
    <name type="scientific">Kwoniella shivajii</name>
    <dbReference type="NCBI Taxonomy" id="564305"/>
    <lineage>
        <taxon>Eukaryota</taxon>
        <taxon>Fungi</taxon>
        <taxon>Dikarya</taxon>
        <taxon>Basidiomycota</taxon>
        <taxon>Agaricomycotina</taxon>
        <taxon>Tremellomycetes</taxon>
        <taxon>Tremellales</taxon>
        <taxon>Cryptococcaceae</taxon>
        <taxon>Kwoniella</taxon>
    </lineage>
</organism>